<dbReference type="STRING" id="361077.A0A151ZDG7"/>
<feature type="signal peptide" evidence="1">
    <location>
        <begin position="1"/>
        <end position="19"/>
    </location>
</feature>
<dbReference type="InParanoid" id="A0A151ZDG7"/>
<organism evidence="2 3">
    <name type="scientific">Tieghemostelium lacteum</name>
    <name type="common">Slime mold</name>
    <name type="synonym">Dictyostelium lacteum</name>
    <dbReference type="NCBI Taxonomy" id="361077"/>
    <lineage>
        <taxon>Eukaryota</taxon>
        <taxon>Amoebozoa</taxon>
        <taxon>Evosea</taxon>
        <taxon>Eumycetozoa</taxon>
        <taxon>Dictyostelia</taxon>
        <taxon>Dictyosteliales</taxon>
        <taxon>Raperosteliaceae</taxon>
        <taxon>Tieghemostelium</taxon>
    </lineage>
</organism>
<comment type="caution">
    <text evidence="2">The sequence shown here is derived from an EMBL/GenBank/DDBJ whole genome shotgun (WGS) entry which is preliminary data.</text>
</comment>
<keyword evidence="1" id="KW-0732">Signal</keyword>
<sequence length="281" mass="30447">MKNFLLAVLLIIGVTFCQGQVSTYTFTGTLGYSTLPNPTDYGVNGTVSGGIILNGTSILVSIALTNVNLGNYDFAALYIGGLAKPNQNPPGSPNGFTTQMNGCDNSTCNTSQEFNEEANPAKVTAIKQLLSSTISNPSNGQFIAYLTGYEIVKLESRFENVATPTMVARAQLTIVNTTPGASTTATSTTTSTTTDGTTVFRMSNNNKSEESLPEKYKELVKSGNVDKLILNDNAQADRPKTLPPKSQEEILKHQREFEEIQKKAKKTLEKEGKRERKIRSN</sequence>
<evidence type="ECO:0000313" key="2">
    <source>
        <dbReference type="EMBL" id="KYQ91981.1"/>
    </source>
</evidence>
<evidence type="ECO:0000313" key="3">
    <source>
        <dbReference type="Proteomes" id="UP000076078"/>
    </source>
</evidence>
<reference evidence="2 3" key="1">
    <citation type="submission" date="2015-12" db="EMBL/GenBank/DDBJ databases">
        <title>Dictyostelia acquired genes for synthesis and detection of signals that induce cell-type specialization by lateral gene transfer from prokaryotes.</title>
        <authorList>
            <person name="Gloeckner G."/>
            <person name="Schaap P."/>
        </authorList>
    </citation>
    <scope>NUCLEOTIDE SEQUENCE [LARGE SCALE GENOMIC DNA]</scope>
    <source>
        <strain evidence="2 3">TK</strain>
    </source>
</reference>
<evidence type="ECO:0000256" key="1">
    <source>
        <dbReference type="SAM" id="SignalP"/>
    </source>
</evidence>
<dbReference type="EMBL" id="LODT01000031">
    <property type="protein sequence ID" value="KYQ91981.1"/>
    <property type="molecule type" value="Genomic_DNA"/>
</dbReference>
<accession>A0A151ZDG7</accession>
<name>A0A151ZDG7_TIELA</name>
<protein>
    <submittedName>
        <fullName evidence="2">Ponticulin-related protein</fullName>
    </submittedName>
</protein>
<proteinExistence type="predicted"/>
<keyword evidence="3" id="KW-1185">Reference proteome</keyword>
<dbReference type="Proteomes" id="UP000076078">
    <property type="component" value="Unassembled WGS sequence"/>
</dbReference>
<feature type="chain" id="PRO_5007593185" evidence="1">
    <location>
        <begin position="20"/>
        <end position="281"/>
    </location>
</feature>
<dbReference type="AlphaFoldDB" id="A0A151ZDG7"/>
<gene>
    <name evidence="2" type="ORF">DLAC_06801</name>
</gene>